<keyword evidence="4" id="KW-1185">Reference proteome</keyword>
<feature type="transmembrane region" description="Helical" evidence="1">
    <location>
        <begin position="435"/>
        <end position="454"/>
    </location>
</feature>
<name>A0A0X8JMB0_9BACT</name>
<feature type="transmembrane region" description="Helical" evidence="1">
    <location>
        <begin position="228"/>
        <end position="247"/>
    </location>
</feature>
<dbReference type="STRING" id="44742.AXF13_14425"/>
<dbReference type="RefSeq" id="WP_062254298.1">
    <property type="nucleotide sequence ID" value="NZ_CP014229.1"/>
</dbReference>
<dbReference type="AlphaFoldDB" id="A0A0X8JMB0"/>
<dbReference type="InterPro" id="IPR058065">
    <property type="entry name" value="LIC_10190-like"/>
</dbReference>
<evidence type="ECO:0000313" key="4">
    <source>
        <dbReference type="Proteomes" id="UP000069241"/>
    </source>
</evidence>
<keyword evidence="1" id="KW-1133">Transmembrane helix</keyword>
<feature type="transmembrane region" description="Helical" evidence="1">
    <location>
        <begin position="412"/>
        <end position="429"/>
    </location>
</feature>
<feature type="transmembrane region" description="Helical" evidence="1">
    <location>
        <begin position="93"/>
        <end position="112"/>
    </location>
</feature>
<sequence length="567" mass="63974">MLLIFLFLIISIIILTCSGNTLFLILHVRSNNPFLSLWLGIFCITLMGLATSLFLPIGHPFNICLVLLVTFMGIPSTIHNFCTFLKDTRPVQLVLFSLPLFLALLAITLNLAHEWQGQAYDTDLYHAQIVRWLKEYGSPPGLGNVHERLAQTSAWLILAAQMEIGLLNGRSAFLLPGLWLMGGLLYFFYSVCRSPYRPVRLYALCILPILCWQMCSLAPGLYFDRPALLLYLIASAEILPIFLSATVRENPTKRLTVFFVLAAASFLTKPLAIPALFAAILLLTWFLWGAHKLHLRDSLIILFLPTSAAILWLVRNSLVAGWPFFPVAFFQLPVDWAIPVDAVHGVSRAVWGWARLPGPDYPLALEKGLSFWLGPWLERHLADKFFWLTTLCPLILGGVFWLSAFRKPGRKAAKWFFFAWSLLNLVYWFCSAPDPRFGLEFFWGWLALGVVFGLDNEQMNLLKPQLLMITAIPLLIFGSAYSMSKQLPFTAINTLLAPAILPQHPSVSWQELHPGTENAFRLYYPQDDDRCGNAPLPCANTQRPNLCLRQPGSMKNGFRPCTAPHKK</sequence>
<protein>
    <recommendedName>
        <fullName evidence="2">DUF8201 domain-containing protein</fullName>
    </recommendedName>
</protein>
<dbReference type="Proteomes" id="UP000069241">
    <property type="component" value="Chromosome"/>
</dbReference>
<gene>
    <name evidence="3" type="ORF">AXF13_14425</name>
</gene>
<keyword evidence="1" id="KW-0812">Transmembrane</keyword>
<keyword evidence="1" id="KW-0472">Membrane</keyword>
<reference evidence="4" key="1">
    <citation type="submission" date="2016-02" db="EMBL/GenBank/DDBJ databases">
        <authorList>
            <person name="Holder M.E."/>
            <person name="Ajami N.J."/>
            <person name="Petrosino J.F."/>
        </authorList>
    </citation>
    <scope>NUCLEOTIDE SEQUENCE [LARGE SCALE GENOMIC DNA]</scope>
    <source>
        <strain evidence="4">CCUG 45958</strain>
    </source>
</reference>
<feature type="transmembrane region" description="Helical" evidence="1">
    <location>
        <begin position="385"/>
        <end position="405"/>
    </location>
</feature>
<proteinExistence type="predicted"/>
<accession>A0A0X8JMB0</accession>
<feature type="transmembrane region" description="Helical" evidence="1">
    <location>
        <begin position="62"/>
        <end position="81"/>
    </location>
</feature>
<feature type="transmembrane region" description="Helical" evidence="1">
    <location>
        <begin position="35"/>
        <end position="55"/>
    </location>
</feature>
<dbReference type="NCBIfam" id="NF047510">
    <property type="entry name" value="LIC_10190_fam"/>
    <property type="match status" value="1"/>
</dbReference>
<feature type="transmembrane region" description="Helical" evidence="1">
    <location>
        <begin position="259"/>
        <end position="288"/>
    </location>
</feature>
<evidence type="ECO:0000259" key="2">
    <source>
        <dbReference type="Pfam" id="PF26626"/>
    </source>
</evidence>
<feature type="transmembrane region" description="Helical" evidence="1">
    <location>
        <begin position="201"/>
        <end position="221"/>
    </location>
</feature>
<evidence type="ECO:0000313" key="3">
    <source>
        <dbReference type="EMBL" id="AMD91227.1"/>
    </source>
</evidence>
<organism evidence="3 4">
    <name type="scientific">Desulfovibrio fairfieldensis</name>
    <dbReference type="NCBI Taxonomy" id="44742"/>
    <lineage>
        <taxon>Bacteria</taxon>
        <taxon>Pseudomonadati</taxon>
        <taxon>Thermodesulfobacteriota</taxon>
        <taxon>Desulfovibrionia</taxon>
        <taxon>Desulfovibrionales</taxon>
        <taxon>Desulfovibrionaceae</taxon>
        <taxon>Desulfovibrio</taxon>
    </lineage>
</organism>
<feature type="transmembrane region" description="Helical" evidence="1">
    <location>
        <begin position="300"/>
        <end position="325"/>
    </location>
</feature>
<feature type="domain" description="DUF8201" evidence="2">
    <location>
        <begin position="1"/>
        <end position="443"/>
    </location>
</feature>
<dbReference type="KEGG" id="dfi:AXF13_14425"/>
<feature type="transmembrane region" description="Helical" evidence="1">
    <location>
        <begin position="466"/>
        <end position="484"/>
    </location>
</feature>
<evidence type="ECO:0000256" key="1">
    <source>
        <dbReference type="SAM" id="Phobius"/>
    </source>
</evidence>
<dbReference type="Pfam" id="PF26626">
    <property type="entry name" value="DUF8201"/>
    <property type="match status" value="1"/>
</dbReference>
<feature type="transmembrane region" description="Helical" evidence="1">
    <location>
        <begin position="172"/>
        <end position="189"/>
    </location>
</feature>
<dbReference type="EMBL" id="CP014229">
    <property type="protein sequence ID" value="AMD91227.1"/>
    <property type="molecule type" value="Genomic_DNA"/>
</dbReference>
<dbReference type="InterPro" id="IPR058514">
    <property type="entry name" value="DUF8201"/>
</dbReference>